<reference evidence="17 18" key="1">
    <citation type="submission" date="2017-07" db="EMBL/GenBank/DDBJ databases">
        <authorList>
            <person name="Talla V."/>
            <person name="Backstrom N."/>
        </authorList>
    </citation>
    <scope>NUCLEOTIDE SEQUENCE [LARGE SCALE GENOMIC DNA]</scope>
</reference>
<dbReference type="Gene3D" id="1.10.630.10">
    <property type="entry name" value="Cytochrome P450"/>
    <property type="match status" value="1"/>
</dbReference>
<evidence type="ECO:0000313" key="18">
    <source>
        <dbReference type="Proteomes" id="UP000324832"/>
    </source>
</evidence>
<evidence type="ECO:0000256" key="2">
    <source>
        <dbReference type="ARBA" id="ARBA00003690"/>
    </source>
</evidence>
<evidence type="ECO:0000256" key="4">
    <source>
        <dbReference type="ARBA" id="ARBA00004406"/>
    </source>
</evidence>
<dbReference type="PRINTS" id="PR00385">
    <property type="entry name" value="P450"/>
</dbReference>
<keyword evidence="9" id="KW-0492">Microsome</keyword>
<dbReference type="GO" id="GO:0020037">
    <property type="term" value="F:heme binding"/>
    <property type="evidence" value="ECO:0007669"/>
    <property type="project" value="InterPro"/>
</dbReference>
<dbReference type="InterPro" id="IPR036396">
    <property type="entry name" value="Cyt_P450_sf"/>
</dbReference>
<organism evidence="17 18">
    <name type="scientific">Leptidea sinapis</name>
    <dbReference type="NCBI Taxonomy" id="189913"/>
    <lineage>
        <taxon>Eukaryota</taxon>
        <taxon>Metazoa</taxon>
        <taxon>Ecdysozoa</taxon>
        <taxon>Arthropoda</taxon>
        <taxon>Hexapoda</taxon>
        <taxon>Insecta</taxon>
        <taxon>Pterygota</taxon>
        <taxon>Neoptera</taxon>
        <taxon>Endopterygota</taxon>
        <taxon>Lepidoptera</taxon>
        <taxon>Glossata</taxon>
        <taxon>Ditrysia</taxon>
        <taxon>Papilionoidea</taxon>
        <taxon>Pieridae</taxon>
        <taxon>Dismorphiinae</taxon>
        <taxon>Leptidea</taxon>
    </lineage>
</organism>
<evidence type="ECO:0000256" key="9">
    <source>
        <dbReference type="ARBA" id="ARBA00022848"/>
    </source>
</evidence>
<dbReference type="EMBL" id="FZQP02006824">
    <property type="protein sequence ID" value="VVD04028.1"/>
    <property type="molecule type" value="Genomic_DNA"/>
</dbReference>
<evidence type="ECO:0000313" key="17">
    <source>
        <dbReference type="EMBL" id="VVD04028.1"/>
    </source>
</evidence>
<dbReference type="InterPro" id="IPR001128">
    <property type="entry name" value="Cyt_P450"/>
</dbReference>
<evidence type="ECO:0000256" key="6">
    <source>
        <dbReference type="ARBA" id="ARBA00022617"/>
    </source>
</evidence>
<evidence type="ECO:0000256" key="13">
    <source>
        <dbReference type="ARBA" id="ARBA00023136"/>
    </source>
</evidence>
<evidence type="ECO:0000256" key="1">
    <source>
        <dbReference type="ARBA" id="ARBA00001971"/>
    </source>
</evidence>
<accession>A0A5E4R459</accession>
<feature type="signal peptide" evidence="16">
    <location>
        <begin position="1"/>
        <end position="19"/>
    </location>
</feature>
<name>A0A5E4R459_9NEOP</name>
<keyword evidence="6 14" id="KW-0349">Heme</keyword>
<protein>
    <recommendedName>
        <fullName evidence="19">Cytochrome P450</fullName>
    </recommendedName>
</protein>
<feature type="chain" id="PRO_5022893263" description="Cytochrome P450" evidence="16">
    <location>
        <begin position="20"/>
        <end position="455"/>
    </location>
</feature>
<keyword evidence="11 14" id="KW-0408">Iron</keyword>
<dbReference type="SUPFAM" id="SSF48264">
    <property type="entry name" value="Cytochrome P450"/>
    <property type="match status" value="1"/>
</dbReference>
<dbReference type="AlphaFoldDB" id="A0A5E4R459"/>
<dbReference type="PRINTS" id="PR00463">
    <property type="entry name" value="EP450I"/>
</dbReference>
<dbReference type="PROSITE" id="PS00086">
    <property type="entry name" value="CYTOCHROME_P450"/>
    <property type="match status" value="1"/>
</dbReference>
<sequence length="455" mass="52876">MLWVIAVTILAVILLSALSKKNESLKNLPGPLRLPFIGTILTQPCSSVCTSDNFEKFLGLYKLYGSRFLFKSFNRYILHIYNPKDVEIVLTHSRNISKHKGYKFMVPWLGTGLLISTGSKWQKRRKVLTPTFHFEILKNFAKVMENQSRKTIEILNSKIGIDGRLLNVIPFLTEYSLNVICESIFVLGVSVIQRLKKFWQHSDFIFNLTPAGKAFRNYLDEHHRFTDNIISERKKQRDESVQEIKCVENQNYLGDAKRKLALLDLLLDAESKGEIDIEGIREEVNTFTLEDRLYEECKGIFGDSMRTADPSELAQMKYLEAVVKEILRLYPSVPFIGRTIDEDFMLDDLRVPKGTEVVVHIFDMHHREDLFPEPYKFQPERFLSGEKTNFSYVPFSAGPRNCIGQRFAMQTVKYLISDVIRHFKLYPKTRGHRPKIKADIMLRADEPIYVKFSKR</sequence>
<keyword evidence="13" id="KW-0472">Membrane</keyword>
<comment type="cofactor">
    <cofactor evidence="1 14">
        <name>heme</name>
        <dbReference type="ChEBI" id="CHEBI:30413"/>
    </cofactor>
</comment>
<dbReference type="GO" id="GO:0005506">
    <property type="term" value="F:iron ion binding"/>
    <property type="evidence" value="ECO:0007669"/>
    <property type="project" value="InterPro"/>
</dbReference>
<evidence type="ECO:0000256" key="11">
    <source>
        <dbReference type="ARBA" id="ARBA00023004"/>
    </source>
</evidence>
<evidence type="ECO:0000256" key="10">
    <source>
        <dbReference type="ARBA" id="ARBA00023002"/>
    </source>
</evidence>
<evidence type="ECO:0000256" key="3">
    <source>
        <dbReference type="ARBA" id="ARBA00004174"/>
    </source>
</evidence>
<gene>
    <name evidence="17" type="ORF">LSINAPIS_LOCUS13889</name>
</gene>
<keyword evidence="8" id="KW-0256">Endoplasmic reticulum</keyword>
<dbReference type="PANTHER" id="PTHR24291:SF189">
    <property type="entry name" value="CYTOCHROME P450 4C3-RELATED"/>
    <property type="match status" value="1"/>
</dbReference>
<keyword evidence="10 15" id="KW-0560">Oxidoreductase</keyword>
<dbReference type="GO" id="GO:0016705">
    <property type="term" value="F:oxidoreductase activity, acting on paired donors, with incorporation or reduction of molecular oxygen"/>
    <property type="evidence" value="ECO:0007669"/>
    <property type="project" value="InterPro"/>
</dbReference>
<evidence type="ECO:0000256" key="8">
    <source>
        <dbReference type="ARBA" id="ARBA00022824"/>
    </source>
</evidence>
<evidence type="ECO:0000256" key="5">
    <source>
        <dbReference type="ARBA" id="ARBA00010617"/>
    </source>
</evidence>
<dbReference type="InterPro" id="IPR050196">
    <property type="entry name" value="Cytochrome_P450_Monoox"/>
</dbReference>
<keyword evidence="16" id="KW-0732">Signal</keyword>
<evidence type="ECO:0000256" key="7">
    <source>
        <dbReference type="ARBA" id="ARBA00022723"/>
    </source>
</evidence>
<dbReference type="InterPro" id="IPR002401">
    <property type="entry name" value="Cyt_P450_E_grp-I"/>
</dbReference>
<dbReference type="Pfam" id="PF00067">
    <property type="entry name" value="p450"/>
    <property type="match status" value="1"/>
</dbReference>
<feature type="binding site" description="axial binding residue" evidence="14">
    <location>
        <position position="402"/>
    </location>
    <ligand>
        <name>heme</name>
        <dbReference type="ChEBI" id="CHEBI:30413"/>
    </ligand>
    <ligandPart>
        <name>Fe</name>
        <dbReference type="ChEBI" id="CHEBI:18248"/>
    </ligandPart>
</feature>
<comment type="function">
    <text evidence="2">May be involved in the metabolism of insect hormones and in the breakdown of synthetic insecticides.</text>
</comment>
<keyword evidence="7 14" id="KW-0479">Metal-binding</keyword>
<dbReference type="Proteomes" id="UP000324832">
    <property type="component" value="Unassembled WGS sequence"/>
</dbReference>
<keyword evidence="12 15" id="KW-0503">Monooxygenase</keyword>
<keyword evidence="18" id="KW-1185">Reference proteome</keyword>
<dbReference type="InterPro" id="IPR017972">
    <property type="entry name" value="Cyt_P450_CS"/>
</dbReference>
<evidence type="ECO:0000256" key="16">
    <source>
        <dbReference type="SAM" id="SignalP"/>
    </source>
</evidence>
<evidence type="ECO:0000256" key="12">
    <source>
        <dbReference type="ARBA" id="ARBA00023033"/>
    </source>
</evidence>
<proteinExistence type="inferred from homology"/>
<comment type="subcellular location">
    <subcellularLocation>
        <location evidence="4">Endoplasmic reticulum membrane</location>
        <topology evidence="4">Peripheral membrane protein</topology>
    </subcellularLocation>
    <subcellularLocation>
        <location evidence="3">Microsome membrane</location>
        <topology evidence="3">Peripheral membrane protein</topology>
    </subcellularLocation>
</comment>
<dbReference type="PANTHER" id="PTHR24291">
    <property type="entry name" value="CYTOCHROME P450 FAMILY 4"/>
    <property type="match status" value="1"/>
</dbReference>
<dbReference type="GO" id="GO:0004497">
    <property type="term" value="F:monooxygenase activity"/>
    <property type="evidence" value="ECO:0007669"/>
    <property type="project" value="UniProtKB-KW"/>
</dbReference>
<evidence type="ECO:0000256" key="15">
    <source>
        <dbReference type="RuleBase" id="RU000461"/>
    </source>
</evidence>
<evidence type="ECO:0000256" key="14">
    <source>
        <dbReference type="PIRSR" id="PIRSR602401-1"/>
    </source>
</evidence>
<dbReference type="GO" id="GO:0005789">
    <property type="term" value="C:endoplasmic reticulum membrane"/>
    <property type="evidence" value="ECO:0007669"/>
    <property type="project" value="UniProtKB-SubCell"/>
</dbReference>
<evidence type="ECO:0008006" key="19">
    <source>
        <dbReference type="Google" id="ProtNLM"/>
    </source>
</evidence>
<comment type="similarity">
    <text evidence="5 15">Belongs to the cytochrome P450 family.</text>
</comment>